<dbReference type="SUPFAM" id="SSF48264">
    <property type="entry name" value="Cytochrome P450"/>
    <property type="match status" value="1"/>
</dbReference>
<dbReference type="InterPro" id="IPR050364">
    <property type="entry name" value="Cytochrome_P450_fung"/>
</dbReference>
<evidence type="ECO:0000256" key="2">
    <source>
        <dbReference type="ARBA" id="ARBA00023002"/>
    </source>
</evidence>
<organism evidence="4 5">
    <name type="scientific">Rhizopus oryzae</name>
    <name type="common">Mucormycosis agent</name>
    <name type="synonym">Rhizopus arrhizus var. delemar</name>
    <dbReference type="NCBI Taxonomy" id="64495"/>
    <lineage>
        <taxon>Eukaryota</taxon>
        <taxon>Fungi</taxon>
        <taxon>Fungi incertae sedis</taxon>
        <taxon>Mucoromycota</taxon>
        <taxon>Mucoromycotina</taxon>
        <taxon>Mucoromycetes</taxon>
        <taxon>Mucorales</taxon>
        <taxon>Mucorineae</taxon>
        <taxon>Rhizopodaceae</taxon>
        <taxon>Rhizopus</taxon>
    </lineage>
</organism>
<evidence type="ECO:0000256" key="1">
    <source>
        <dbReference type="ARBA" id="ARBA00022723"/>
    </source>
</evidence>
<dbReference type="EMBL" id="JAANIT010007533">
    <property type="protein sequence ID" value="KAG1529759.1"/>
    <property type="molecule type" value="Genomic_DNA"/>
</dbReference>
<keyword evidence="1" id="KW-0479">Metal-binding</keyword>
<dbReference type="AlphaFoldDB" id="A0A9P6XP36"/>
<dbReference type="OrthoDB" id="2289099at2759"/>
<dbReference type="GO" id="GO:0004497">
    <property type="term" value="F:monooxygenase activity"/>
    <property type="evidence" value="ECO:0007669"/>
    <property type="project" value="InterPro"/>
</dbReference>
<accession>A0A9P6XP36</accession>
<name>A0A9P6XP36_RHIOR</name>
<dbReference type="PANTHER" id="PTHR46300">
    <property type="entry name" value="P450, PUTATIVE (EUROFUNG)-RELATED-RELATED"/>
    <property type="match status" value="1"/>
</dbReference>
<evidence type="ECO:0000313" key="4">
    <source>
        <dbReference type="EMBL" id="KAG1529759.1"/>
    </source>
</evidence>
<dbReference type="InterPro" id="IPR036396">
    <property type="entry name" value="Cyt_P450_sf"/>
</dbReference>
<keyword evidence="3" id="KW-0408">Iron</keyword>
<evidence type="ECO:0000256" key="3">
    <source>
        <dbReference type="ARBA" id="ARBA00023004"/>
    </source>
</evidence>
<gene>
    <name evidence="4" type="ORF">G6F51_014049</name>
</gene>
<reference evidence="4" key="1">
    <citation type="journal article" date="2020" name="Microb. Genom.">
        <title>Genetic diversity of clinical and environmental Mucorales isolates obtained from an investigation of mucormycosis cases among solid organ transplant recipients.</title>
        <authorList>
            <person name="Nguyen M.H."/>
            <person name="Kaul D."/>
            <person name="Muto C."/>
            <person name="Cheng S.J."/>
            <person name="Richter R.A."/>
            <person name="Bruno V.M."/>
            <person name="Liu G."/>
            <person name="Beyhan S."/>
            <person name="Sundermann A.J."/>
            <person name="Mounaud S."/>
            <person name="Pasculle A.W."/>
            <person name="Nierman W.C."/>
            <person name="Driscoll E."/>
            <person name="Cumbie R."/>
            <person name="Clancy C.J."/>
            <person name="Dupont C.L."/>
        </authorList>
    </citation>
    <scope>NUCLEOTIDE SEQUENCE</scope>
    <source>
        <strain evidence="4">GL16</strain>
    </source>
</reference>
<dbReference type="GO" id="GO:0005506">
    <property type="term" value="F:iron ion binding"/>
    <property type="evidence" value="ECO:0007669"/>
    <property type="project" value="InterPro"/>
</dbReference>
<comment type="caution">
    <text evidence="4">The sequence shown here is derived from an EMBL/GenBank/DDBJ whole genome shotgun (WGS) entry which is preliminary data.</text>
</comment>
<dbReference type="Proteomes" id="UP000717996">
    <property type="component" value="Unassembled WGS sequence"/>
</dbReference>
<proteinExistence type="predicted"/>
<dbReference type="Gene3D" id="1.10.630.10">
    <property type="entry name" value="Cytochrome P450"/>
    <property type="match status" value="1"/>
</dbReference>
<protein>
    <submittedName>
        <fullName evidence="4">Uncharacterized protein</fullName>
    </submittedName>
</protein>
<keyword evidence="2" id="KW-0560">Oxidoreductase</keyword>
<dbReference type="PANTHER" id="PTHR46300:SF11">
    <property type="entry name" value="OXIDOREDUCTASE, PUTATIVE-RELATED"/>
    <property type="match status" value="1"/>
</dbReference>
<dbReference type="GO" id="GO:0016705">
    <property type="term" value="F:oxidoreductase activity, acting on paired donors, with incorporation or reduction of molecular oxygen"/>
    <property type="evidence" value="ECO:0007669"/>
    <property type="project" value="InterPro"/>
</dbReference>
<dbReference type="GO" id="GO:0020037">
    <property type="term" value="F:heme binding"/>
    <property type="evidence" value="ECO:0007669"/>
    <property type="project" value="InterPro"/>
</dbReference>
<dbReference type="InterPro" id="IPR001128">
    <property type="entry name" value="Cyt_P450"/>
</dbReference>
<evidence type="ECO:0000313" key="5">
    <source>
        <dbReference type="Proteomes" id="UP000717996"/>
    </source>
</evidence>
<sequence>MLSLRNRPSSKVTQWHKENGPIFKINMGNQLWIMISDPLLAHEFFVKAGSSTSSRSYHRFNVDIYGRHGRGISFAQYTPKWKTVRKIGK</sequence>
<dbReference type="Pfam" id="PF00067">
    <property type="entry name" value="p450"/>
    <property type="match status" value="1"/>
</dbReference>